<dbReference type="GO" id="GO:0016239">
    <property type="term" value="P:positive regulation of macroautophagy"/>
    <property type="evidence" value="ECO:0007669"/>
    <property type="project" value="TreeGrafter"/>
</dbReference>
<dbReference type="Pfam" id="PF00400">
    <property type="entry name" value="WD40"/>
    <property type="match status" value="2"/>
</dbReference>
<name>A0A0D6EGV0_SPOSA</name>
<dbReference type="SMART" id="SM00320">
    <property type="entry name" value="WD40"/>
    <property type="match status" value="5"/>
</dbReference>
<feature type="region of interest" description="Disordered" evidence="7">
    <location>
        <begin position="98"/>
        <end position="165"/>
    </location>
</feature>
<feature type="region of interest" description="Disordered" evidence="7">
    <location>
        <begin position="914"/>
        <end position="1038"/>
    </location>
</feature>
<evidence type="ECO:0000256" key="7">
    <source>
        <dbReference type="SAM" id="MobiDB-lite"/>
    </source>
</evidence>
<keyword evidence="9" id="KW-1185">Reference proteome</keyword>
<keyword evidence="3" id="KW-0677">Repeat</keyword>
<feature type="region of interest" description="Disordered" evidence="7">
    <location>
        <begin position="796"/>
        <end position="876"/>
    </location>
</feature>
<dbReference type="InterPro" id="IPR037590">
    <property type="entry name" value="WDR24"/>
</dbReference>
<dbReference type="EMBL" id="CENE01000001">
    <property type="protein sequence ID" value="CEQ38800.1"/>
    <property type="molecule type" value="Genomic_DNA"/>
</dbReference>
<dbReference type="InterPro" id="IPR019775">
    <property type="entry name" value="WD40_repeat_CS"/>
</dbReference>
<dbReference type="PROSITE" id="PS50082">
    <property type="entry name" value="WD_REPEATS_2"/>
    <property type="match status" value="2"/>
</dbReference>
<sequence>MSFRGGGGGGGGGGSGNNSYWGMEVLPPNASASAVSSYAGGSAFSSSMLPGESHFFSPGPGASGFSFEGSLSGQGGARPYWDASYRSSVTGSPSLFGAAAPSSRYQPPLQPRTTASSSDGSRAGSHQPQLWDLPPSISMRSDASSSHIRTSSPVGGGRKLKDASRGLRYSVTTVSREKGLVGLAKPPKEAEQGRVVVAGRTCLKLLKVPHAPLPHRSHTSSHISAPFPSAHHSTSSIAYRRSRSRGSPAPLDRHRLRDESVEKGESAEKEAERREEVLEIMDVRLGSRLGAGYLFTDVRWGYGATSNKLATSFTNGAVVLWDLAKEGGSHLVETEETTCADQLKYEHDRSVNRVVFGGQTGNWLMSGGQDGQLKLWDIRESRPASMILKASSPVLHLSFSPSSSHPFTLLAACASGTLIRYDVRYISRQNGGATDRIAGHIGSCLAMDWRDGFDCERPIGGAGGNGSTPVIGVSQETAGGGREGGWVVTGGVDSTIKIWDFSLPTLSTKPARTLYPSQPVQAVAWHPTRGTELASSPLPSLSLGAEGSASGAVDEAPNMPASIENPLGAIFKSDGGAVGGGHAWKNEIEVWDTRRPYFPKFAIKTEEPMSALLFNDDETVWSTSKSSATFHQHDTASDSYSLLDCVDRVAASWNLEGDVVFVDDARYAHDVPFERPSRKSYPVDSPKFHPDVYINTVSSLDPDFSTDSFVDLANSLVLTGGFSEICDTNAEACFLAGRPDAAQIWATLKTWFSDEPFLPPDSPPLTPPEPIDADKTLPAVAIPLSDWLLSPTSASTGEASSKIDGFSRPNRPSFSSLRNNFTSRRASLEDTPTIASVALPPTDQSKQPLGVFSEESDHAAQSPYYPELSSTSSDSEHELIVRARRLNAASTASLNQPGPTGGAPMNRLVASLSALGTSERRRPRSPTTALDALPTDEFDLRLSQPASMVQSRRNSSSSSSGSDLEGDPDASVVRRSRSAKIAAMHASLIVNRSRRPSVGQSNERRPPPSRESTSGGGRIPSRQQSTDGAVNTSRRGSVPLVGRVDRYNSIDSCAGRKSLAEQNGAASRALRRQAGREHAASALEVIKKQLKATLQGYADRGDAQLCATVCCVLRDKELGFEPMWVARVTKTYLANMQIVPDLLRRLKLHVAAATLNKYCTTESLRTLTQASRARLGAGGMDGHTAQLTFVSSCRIPFYITLRAGAAAKVSSSRRTGTARTARRRRRGAASVLIRHSHLMVSSLYVFCATCGHGAHADCLAAFASSISTSLIASQPQTPVDISHPSTPGIATPLRNWLWCETEPPSSPIDENARLDLTGEAAATNLRQLASMCPSGTCHHSPCLLMPNS</sequence>
<feature type="compositionally biased region" description="Low complexity" evidence="7">
    <location>
        <begin position="951"/>
        <end position="962"/>
    </location>
</feature>
<organism evidence="8 9">
    <name type="scientific">Sporidiobolus salmonicolor</name>
    <name type="common">Yeast-like fungus</name>
    <name type="synonym">Sporobolomyces salmonicolor</name>
    <dbReference type="NCBI Taxonomy" id="5005"/>
    <lineage>
        <taxon>Eukaryota</taxon>
        <taxon>Fungi</taxon>
        <taxon>Dikarya</taxon>
        <taxon>Basidiomycota</taxon>
        <taxon>Pucciniomycotina</taxon>
        <taxon>Microbotryomycetes</taxon>
        <taxon>Sporidiobolales</taxon>
        <taxon>Sporidiobolaceae</taxon>
        <taxon>Sporobolomyces</taxon>
    </lineage>
</organism>
<dbReference type="Proteomes" id="UP000243876">
    <property type="component" value="Unassembled WGS sequence"/>
</dbReference>
<feature type="compositionally biased region" description="Basic and acidic residues" evidence="7">
    <location>
        <begin position="251"/>
        <end position="274"/>
    </location>
</feature>
<feature type="compositionally biased region" description="Polar residues" evidence="7">
    <location>
        <begin position="138"/>
        <end position="153"/>
    </location>
</feature>
<dbReference type="OrthoDB" id="60955at2759"/>
<evidence type="ECO:0000256" key="5">
    <source>
        <dbReference type="ARBA" id="ARBA00022833"/>
    </source>
</evidence>
<reference evidence="9" key="1">
    <citation type="submission" date="2015-02" db="EMBL/GenBank/DDBJ databases">
        <authorList>
            <person name="Gon?alves P."/>
        </authorList>
    </citation>
    <scope>NUCLEOTIDE SEQUENCE [LARGE SCALE GENOMIC DNA]</scope>
</reference>
<protein>
    <submittedName>
        <fullName evidence="8">SPOSA6832_00243-mRNA-1:cds</fullName>
    </submittedName>
</protein>
<gene>
    <name evidence="8" type="primary">SPOSA6832_00243</name>
</gene>
<evidence type="ECO:0000313" key="9">
    <source>
        <dbReference type="Proteomes" id="UP000243876"/>
    </source>
</evidence>
<feature type="repeat" description="WD" evidence="6">
    <location>
        <begin position="344"/>
        <end position="386"/>
    </location>
</feature>
<feature type="compositionally biased region" description="Polar residues" evidence="7">
    <location>
        <begin position="111"/>
        <end position="128"/>
    </location>
</feature>
<dbReference type="PANTHER" id="PTHR46200:SF1">
    <property type="entry name" value="GATOR COMPLEX PROTEIN WDR24"/>
    <property type="match status" value="1"/>
</dbReference>
<feature type="compositionally biased region" description="Low complexity" evidence="7">
    <location>
        <begin position="534"/>
        <end position="552"/>
    </location>
</feature>
<evidence type="ECO:0000313" key="8">
    <source>
        <dbReference type="EMBL" id="CEQ38800.1"/>
    </source>
</evidence>
<dbReference type="GO" id="GO:1904263">
    <property type="term" value="P:positive regulation of TORC1 signaling"/>
    <property type="evidence" value="ECO:0007669"/>
    <property type="project" value="TreeGrafter"/>
</dbReference>
<feature type="compositionally biased region" description="Polar residues" evidence="7">
    <location>
        <begin position="1021"/>
        <end position="1035"/>
    </location>
</feature>
<keyword evidence="1 6" id="KW-0853">WD repeat</keyword>
<keyword evidence="4" id="KW-0863">Zinc-finger</keyword>
<dbReference type="GO" id="GO:0061700">
    <property type="term" value="C:GATOR2 complex"/>
    <property type="evidence" value="ECO:0007669"/>
    <property type="project" value="TreeGrafter"/>
</dbReference>
<evidence type="ECO:0000256" key="2">
    <source>
        <dbReference type="ARBA" id="ARBA00022723"/>
    </source>
</evidence>
<dbReference type="PANTHER" id="PTHR46200">
    <property type="entry name" value="GATOR COMPLEX PROTEIN WDR24"/>
    <property type="match status" value="1"/>
</dbReference>
<evidence type="ECO:0000256" key="4">
    <source>
        <dbReference type="ARBA" id="ARBA00022771"/>
    </source>
</evidence>
<dbReference type="GO" id="GO:0005774">
    <property type="term" value="C:vacuolar membrane"/>
    <property type="evidence" value="ECO:0007669"/>
    <property type="project" value="TreeGrafter"/>
</dbReference>
<evidence type="ECO:0000256" key="3">
    <source>
        <dbReference type="ARBA" id="ARBA00022737"/>
    </source>
</evidence>
<feature type="region of interest" description="Disordered" evidence="7">
    <location>
        <begin position="214"/>
        <end position="274"/>
    </location>
</feature>
<keyword evidence="5" id="KW-0862">Zinc</keyword>
<dbReference type="GO" id="GO:0005829">
    <property type="term" value="C:cytosol"/>
    <property type="evidence" value="ECO:0007669"/>
    <property type="project" value="TreeGrafter"/>
</dbReference>
<accession>A0A0D6EGV0</accession>
<keyword evidence="2" id="KW-0479">Metal-binding</keyword>
<dbReference type="SUPFAM" id="SSF50978">
    <property type="entry name" value="WD40 repeat-like"/>
    <property type="match status" value="1"/>
</dbReference>
<evidence type="ECO:0000256" key="6">
    <source>
        <dbReference type="PROSITE-ProRule" id="PRU00221"/>
    </source>
</evidence>
<dbReference type="PROSITE" id="PS00678">
    <property type="entry name" value="WD_REPEATS_1"/>
    <property type="match status" value="1"/>
</dbReference>
<feature type="region of interest" description="Disordered" evidence="7">
    <location>
        <begin position="534"/>
        <end position="556"/>
    </location>
</feature>
<dbReference type="Gene3D" id="2.130.10.10">
    <property type="entry name" value="YVTN repeat-like/Quinoprotein amine dehydrogenase"/>
    <property type="match status" value="2"/>
</dbReference>
<dbReference type="PROSITE" id="PS50294">
    <property type="entry name" value="WD_REPEATS_REGION"/>
    <property type="match status" value="1"/>
</dbReference>
<dbReference type="GO" id="GO:0008270">
    <property type="term" value="F:zinc ion binding"/>
    <property type="evidence" value="ECO:0007669"/>
    <property type="project" value="UniProtKB-KW"/>
</dbReference>
<dbReference type="InterPro" id="IPR036322">
    <property type="entry name" value="WD40_repeat_dom_sf"/>
</dbReference>
<feature type="repeat" description="WD" evidence="6">
    <location>
        <begin position="487"/>
        <end position="502"/>
    </location>
</feature>
<feature type="compositionally biased region" description="Polar residues" evidence="7">
    <location>
        <begin position="810"/>
        <end position="825"/>
    </location>
</feature>
<dbReference type="InterPro" id="IPR001680">
    <property type="entry name" value="WD40_rpt"/>
</dbReference>
<dbReference type="InterPro" id="IPR015943">
    <property type="entry name" value="WD40/YVTN_repeat-like_dom_sf"/>
</dbReference>
<proteinExistence type="predicted"/>
<evidence type="ECO:0000256" key="1">
    <source>
        <dbReference type="ARBA" id="ARBA00022574"/>
    </source>
</evidence>